<evidence type="ECO:0000259" key="1">
    <source>
        <dbReference type="Pfam" id="PF00144"/>
    </source>
</evidence>
<organism evidence="2 3">
    <name type="scientific">Halohasta litorea</name>
    <dbReference type="NCBI Taxonomy" id="869891"/>
    <lineage>
        <taxon>Archaea</taxon>
        <taxon>Methanobacteriati</taxon>
        <taxon>Methanobacteriota</taxon>
        <taxon>Stenosarchaea group</taxon>
        <taxon>Halobacteria</taxon>
        <taxon>Halobacteriales</taxon>
        <taxon>Haloferacaceae</taxon>
        <taxon>Halohasta</taxon>
    </lineage>
</organism>
<dbReference type="PANTHER" id="PTHR43319:SF3">
    <property type="entry name" value="BETA-LACTAMASE-RELATED DOMAIN-CONTAINING PROTEIN"/>
    <property type="match status" value="1"/>
</dbReference>
<name>A0ABD6D6D3_9EURY</name>
<dbReference type="EC" id="3.-.-.-" evidence="2"/>
<dbReference type="PANTHER" id="PTHR43319">
    <property type="entry name" value="BETA-LACTAMASE-RELATED"/>
    <property type="match status" value="1"/>
</dbReference>
<dbReference type="Gene3D" id="3.40.710.10">
    <property type="entry name" value="DD-peptidase/beta-lactamase superfamily"/>
    <property type="match status" value="1"/>
</dbReference>
<dbReference type="Pfam" id="PF00144">
    <property type="entry name" value="Beta-lactamase"/>
    <property type="match status" value="1"/>
</dbReference>
<feature type="domain" description="Beta-lactamase-related" evidence="1">
    <location>
        <begin position="14"/>
        <end position="368"/>
    </location>
</feature>
<dbReference type="AlphaFoldDB" id="A0ABD6D6D3"/>
<accession>A0ABD6D6D3</accession>
<dbReference type="InterPro" id="IPR012338">
    <property type="entry name" value="Beta-lactam/transpept-like"/>
</dbReference>
<dbReference type="Proteomes" id="UP001597052">
    <property type="component" value="Unassembled WGS sequence"/>
</dbReference>
<keyword evidence="3" id="KW-1185">Reference proteome</keyword>
<dbReference type="InterPro" id="IPR001466">
    <property type="entry name" value="Beta-lactam-related"/>
</dbReference>
<sequence>MESVTNTHGTDGIRALFDRQLAVGLTHGAQLVVYDGTERVLDLAGGTTGPDGDETTPETKHLIWSCTKPLAGTCLHQLAEDGQVAYDDPVVDHWPSFARGDDRKESVTVRHVLSHQTGMPTSELDGDPSQWGDWEGIVETMETQSLDDEPGTTAAYHTMSYGWLVGELVRRISGQPIDEYAAENVFEPLGLDQTSIGVRDGNPEAVADVAGFDVFDRCADPEEGLADLTPSAAAQLGNSPGVLQAVVPAANGISTARDLGKFVAAMANGGALDGTRLLEPETVDAATGLQIETDDDGTLSRPMRYAMGYWRGGAVSDLFGTLSSPETFGHVGLGSIVAWADPTADLAFAYVCNGVREESYEHAARVNQLADAVYQVYG</sequence>
<keyword evidence="2" id="KW-0378">Hydrolase</keyword>
<dbReference type="SUPFAM" id="SSF56601">
    <property type="entry name" value="beta-lactamase/transpeptidase-like"/>
    <property type="match status" value="1"/>
</dbReference>
<proteinExistence type="predicted"/>
<evidence type="ECO:0000313" key="2">
    <source>
        <dbReference type="EMBL" id="MFD1641516.1"/>
    </source>
</evidence>
<dbReference type="InterPro" id="IPR052907">
    <property type="entry name" value="Beta-lactamase/esterase"/>
</dbReference>
<reference evidence="2 3" key="1">
    <citation type="journal article" date="2019" name="Int. J. Syst. Evol. Microbiol.">
        <title>The Global Catalogue of Microorganisms (GCM) 10K type strain sequencing project: providing services to taxonomists for standard genome sequencing and annotation.</title>
        <authorList>
            <consortium name="The Broad Institute Genomics Platform"/>
            <consortium name="The Broad Institute Genome Sequencing Center for Infectious Disease"/>
            <person name="Wu L."/>
            <person name="Ma J."/>
        </authorList>
    </citation>
    <scope>NUCLEOTIDE SEQUENCE [LARGE SCALE GENOMIC DNA]</scope>
    <source>
        <strain evidence="2 3">CGMCC 1.10593</strain>
    </source>
</reference>
<evidence type="ECO:0000313" key="3">
    <source>
        <dbReference type="Proteomes" id="UP001597052"/>
    </source>
</evidence>
<dbReference type="GO" id="GO:0016787">
    <property type="term" value="F:hydrolase activity"/>
    <property type="evidence" value="ECO:0007669"/>
    <property type="project" value="UniProtKB-KW"/>
</dbReference>
<comment type="caution">
    <text evidence="2">The sequence shown here is derived from an EMBL/GenBank/DDBJ whole genome shotgun (WGS) entry which is preliminary data.</text>
</comment>
<dbReference type="RefSeq" id="WP_256396880.1">
    <property type="nucleotide sequence ID" value="NZ_JANHDJ010000005.1"/>
</dbReference>
<gene>
    <name evidence="2" type="ORF">ACFSBW_06470</name>
</gene>
<protein>
    <submittedName>
        <fullName evidence="2">Serine hydrolase domain-containing protein</fullName>
        <ecNumber evidence="2">3.-.-.-</ecNumber>
    </submittedName>
</protein>
<dbReference type="EMBL" id="JBHUDM010000002">
    <property type="protein sequence ID" value="MFD1641516.1"/>
    <property type="molecule type" value="Genomic_DNA"/>
</dbReference>